<dbReference type="HAMAP" id="MF_00867">
    <property type="entry name" value="KhpB"/>
    <property type="match status" value="1"/>
</dbReference>
<evidence type="ECO:0000256" key="1">
    <source>
        <dbReference type="ARBA" id="ARBA00022960"/>
    </source>
</evidence>
<dbReference type="GO" id="GO:0005737">
    <property type="term" value="C:cytoplasm"/>
    <property type="evidence" value="ECO:0007669"/>
    <property type="project" value="UniProtKB-SubCell"/>
</dbReference>
<evidence type="ECO:0000313" key="6">
    <source>
        <dbReference type="EMBL" id="KJY60527.1"/>
    </source>
</evidence>
<dbReference type="AlphaFoldDB" id="A0A0F4LNY0"/>
<dbReference type="InterPro" id="IPR001374">
    <property type="entry name" value="R3H_dom"/>
</dbReference>
<dbReference type="InterPro" id="IPR015946">
    <property type="entry name" value="KH_dom-like_a/b"/>
</dbReference>
<dbReference type="GO" id="GO:0071555">
    <property type="term" value="P:cell wall organization"/>
    <property type="evidence" value="ECO:0007669"/>
    <property type="project" value="UniProtKB-KW"/>
</dbReference>
<evidence type="ECO:0000256" key="2">
    <source>
        <dbReference type="ARBA" id="ARBA00023186"/>
    </source>
</evidence>
<gene>
    <name evidence="4" type="primary">khpB</name>
    <name evidence="4" type="synonym">eloR</name>
    <name evidence="6" type="ORF">JG30_16560</name>
</gene>
<dbReference type="Pfam" id="PF13083">
    <property type="entry name" value="KH_KhpA-B"/>
    <property type="match status" value="1"/>
</dbReference>
<accession>A0A0F4LNY0</accession>
<dbReference type="NCBIfam" id="NF041568">
    <property type="entry name" value="Jag_EloR"/>
    <property type="match status" value="1"/>
</dbReference>
<dbReference type="EMBL" id="JXJQ01000011">
    <property type="protein sequence ID" value="KJY60527.1"/>
    <property type="molecule type" value="Genomic_DNA"/>
</dbReference>
<evidence type="ECO:0000259" key="5">
    <source>
        <dbReference type="PROSITE" id="PS51061"/>
    </source>
</evidence>
<evidence type="ECO:0000256" key="3">
    <source>
        <dbReference type="ARBA" id="ARBA00023316"/>
    </source>
</evidence>
<evidence type="ECO:0000313" key="7">
    <source>
        <dbReference type="Proteomes" id="UP000033558"/>
    </source>
</evidence>
<dbReference type="PANTHER" id="PTHR35800">
    <property type="entry name" value="PROTEIN JAG"/>
    <property type="match status" value="1"/>
</dbReference>
<dbReference type="Pfam" id="PF01424">
    <property type="entry name" value="R3H"/>
    <property type="match status" value="1"/>
</dbReference>
<name>A0A0F4LNY0_9LACO</name>
<dbReference type="SMART" id="SM01245">
    <property type="entry name" value="Jag_N"/>
    <property type="match status" value="1"/>
</dbReference>
<feature type="domain" description="R3H" evidence="5">
    <location>
        <begin position="152"/>
        <end position="218"/>
    </location>
</feature>
<comment type="domain">
    <text evidence="4">Has an N-terminal Jag-N domain and 2 RNA-binding domains (KH and R3H).</text>
</comment>
<dbReference type="RefSeq" id="WP_046317943.1">
    <property type="nucleotide sequence ID" value="NZ_JAMBJK010000004.1"/>
</dbReference>
<dbReference type="Proteomes" id="UP000033558">
    <property type="component" value="Unassembled WGS sequence"/>
</dbReference>
<comment type="subunit">
    <text evidence="4">Forms a complex with KhpA.</text>
</comment>
<dbReference type="InterPro" id="IPR038247">
    <property type="entry name" value="Jag_N_dom_sf"/>
</dbReference>
<proteinExistence type="inferred from homology"/>
<dbReference type="InterPro" id="IPR039247">
    <property type="entry name" value="KhpB"/>
</dbReference>
<dbReference type="GO" id="GO:0009252">
    <property type="term" value="P:peptidoglycan biosynthetic process"/>
    <property type="evidence" value="ECO:0007669"/>
    <property type="project" value="UniProtKB-UniRule"/>
</dbReference>
<dbReference type="PATRIC" id="fig|1218492.5.peg.1714"/>
<keyword evidence="4" id="KW-0963">Cytoplasm</keyword>
<keyword evidence="2 4" id="KW-0143">Chaperone</keyword>
<dbReference type="STRING" id="1218492.JG30_16560"/>
<comment type="caution">
    <text evidence="6">The sequence shown here is derived from an EMBL/GenBank/DDBJ whole genome shotgun (WGS) entry which is preliminary data.</text>
</comment>
<dbReference type="GO" id="GO:0003723">
    <property type="term" value="F:RNA binding"/>
    <property type="evidence" value="ECO:0007669"/>
    <property type="project" value="UniProtKB-UniRule"/>
</dbReference>
<keyword evidence="7" id="KW-1185">Reference proteome</keyword>
<comment type="subcellular location">
    <subcellularLocation>
        <location evidence="4">Cytoplasm</location>
    </subcellularLocation>
</comment>
<dbReference type="Gene3D" id="3.30.1370.50">
    <property type="entry name" value="R3H-like domain"/>
    <property type="match status" value="1"/>
</dbReference>
<sequence length="220" mass="24649">MTQFQGSTIQKAIAVGLNQLQVEREQVSVDVISEGRSGFLGFGKKPAIVDIKPISSIKNLVAETESQTQQIEAIKQYLDQILTAMHLEHQILEAQASDSLVFDVQIAESYQSRLIGHHGKNVNALQTLIQEYAYRLGYREQPVMIDSGGYRQRRKTALIALSNFKSQQVAATHKPVYLDPMPAIERKIVYQNLADNPEVAVRTRGQGLQKHLIIRPVGHH</sequence>
<comment type="caution">
    <text evidence="4">Lacks conserved residue(s) required for the propagation of feature annotation.</text>
</comment>
<dbReference type="SMART" id="SM00393">
    <property type="entry name" value="R3H"/>
    <property type="match status" value="1"/>
</dbReference>
<dbReference type="Pfam" id="PF14804">
    <property type="entry name" value="Jag_N"/>
    <property type="match status" value="1"/>
</dbReference>
<dbReference type="Gene3D" id="3.30.300.20">
    <property type="match status" value="1"/>
</dbReference>
<dbReference type="OrthoDB" id="9794483at2"/>
<keyword evidence="4" id="KW-0694">RNA-binding</keyword>
<protein>
    <recommendedName>
        <fullName evidence="4">RNA-binding protein KhpB</fullName>
    </recommendedName>
    <alternativeName>
        <fullName evidence="4">RNA-binding protein EloR</fullName>
    </alternativeName>
</protein>
<dbReference type="InterPro" id="IPR036867">
    <property type="entry name" value="R3H_dom_sf"/>
</dbReference>
<evidence type="ECO:0000256" key="4">
    <source>
        <dbReference type="HAMAP-Rule" id="MF_00867"/>
    </source>
</evidence>
<dbReference type="HOGENOM" id="CLU_042512_0_1_9"/>
<dbReference type="PANTHER" id="PTHR35800:SF1">
    <property type="entry name" value="RNA-BINDING PROTEIN KHPB"/>
    <property type="match status" value="1"/>
</dbReference>
<dbReference type="PROSITE" id="PS51061">
    <property type="entry name" value="R3H"/>
    <property type="match status" value="1"/>
</dbReference>
<dbReference type="GO" id="GO:0008360">
    <property type="term" value="P:regulation of cell shape"/>
    <property type="evidence" value="ECO:0007669"/>
    <property type="project" value="UniProtKB-KW"/>
</dbReference>
<dbReference type="Gene3D" id="3.30.30.80">
    <property type="entry name" value="probable RNA-binding protein from clostridium symbiosum atcc 14940"/>
    <property type="match status" value="1"/>
</dbReference>
<reference evidence="6 7" key="1">
    <citation type="submission" date="2015-01" db="EMBL/GenBank/DDBJ databases">
        <title>Comparative genomics of the lactic acid bacteria isolated from the honey bee gut.</title>
        <authorList>
            <person name="Ellegaard K.M."/>
            <person name="Tamarit D."/>
            <person name="Javelind E."/>
            <person name="Olofsson T."/>
            <person name="Andersson S.G."/>
            <person name="Vasquez A."/>
        </authorList>
    </citation>
    <scope>NUCLEOTIDE SEQUENCE [LARGE SCALE GENOMIC DNA]</scope>
    <source>
        <strain evidence="6 7">Bin4</strain>
    </source>
</reference>
<keyword evidence="1 4" id="KW-0133">Cell shape</keyword>
<keyword evidence="3 4" id="KW-0961">Cell wall biogenesis/degradation</keyword>
<comment type="function">
    <text evidence="4">A probable RNA chaperone. Forms a complex with KhpA which binds to cellular RNA and controls its expression. Plays a role in peptidoglycan (PG) homeostasis and cell length regulation.</text>
</comment>
<dbReference type="InterPro" id="IPR032782">
    <property type="entry name" value="KhpB_N"/>
</dbReference>
<comment type="similarity">
    <text evidence="4">Belongs to the KhpB RNA-binding protein family.</text>
</comment>
<organism evidence="6 7">
    <name type="scientific">Bombilactobacillus mellifer</name>
    <dbReference type="NCBI Taxonomy" id="1218492"/>
    <lineage>
        <taxon>Bacteria</taxon>
        <taxon>Bacillati</taxon>
        <taxon>Bacillota</taxon>
        <taxon>Bacilli</taxon>
        <taxon>Lactobacillales</taxon>
        <taxon>Lactobacillaceae</taxon>
        <taxon>Bombilactobacillus</taxon>
    </lineage>
</organism>